<name>A0CG86_PARTE</name>
<dbReference type="Proteomes" id="UP000000600">
    <property type="component" value="Unassembled WGS sequence"/>
</dbReference>
<protein>
    <submittedName>
        <fullName evidence="2">Uncharacterized protein</fullName>
    </submittedName>
</protein>
<gene>
    <name evidence="2" type="ORF">GSPATT00038248001</name>
</gene>
<keyword evidence="3" id="KW-1185">Reference proteome</keyword>
<evidence type="ECO:0000313" key="2">
    <source>
        <dbReference type="EMBL" id="CAK69803.1"/>
    </source>
</evidence>
<evidence type="ECO:0000313" key="3">
    <source>
        <dbReference type="Proteomes" id="UP000000600"/>
    </source>
</evidence>
<dbReference type="KEGG" id="ptm:GSPATT00038248001"/>
<feature type="coiled-coil region" evidence="1">
    <location>
        <begin position="7"/>
        <end position="89"/>
    </location>
</feature>
<keyword evidence="1" id="KW-0175">Coiled coil</keyword>
<dbReference type="GeneID" id="5022985"/>
<reference evidence="2 3" key="1">
    <citation type="journal article" date="2006" name="Nature">
        <title>Global trends of whole-genome duplications revealed by the ciliate Paramecium tetraurelia.</title>
        <authorList>
            <consortium name="Genoscope"/>
            <person name="Aury J.-M."/>
            <person name="Jaillon O."/>
            <person name="Duret L."/>
            <person name="Noel B."/>
            <person name="Jubin C."/>
            <person name="Porcel B.M."/>
            <person name="Segurens B."/>
            <person name="Daubin V."/>
            <person name="Anthouard V."/>
            <person name="Aiach N."/>
            <person name="Arnaiz O."/>
            <person name="Billaut A."/>
            <person name="Beisson J."/>
            <person name="Blanc I."/>
            <person name="Bouhouche K."/>
            <person name="Camara F."/>
            <person name="Duharcourt S."/>
            <person name="Guigo R."/>
            <person name="Gogendeau D."/>
            <person name="Katinka M."/>
            <person name="Keller A.-M."/>
            <person name="Kissmehl R."/>
            <person name="Klotz C."/>
            <person name="Koll F."/>
            <person name="Le Moue A."/>
            <person name="Lepere C."/>
            <person name="Malinsky S."/>
            <person name="Nowacki M."/>
            <person name="Nowak J.K."/>
            <person name="Plattner H."/>
            <person name="Poulain J."/>
            <person name="Ruiz F."/>
            <person name="Serrano V."/>
            <person name="Zagulski M."/>
            <person name="Dessen P."/>
            <person name="Betermier M."/>
            <person name="Weissenbach J."/>
            <person name="Scarpelli C."/>
            <person name="Schachter V."/>
            <person name="Sperling L."/>
            <person name="Meyer E."/>
            <person name="Cohen J."/>
            <person name="Wincker P."/>
        </authorList>
    </citation>
    <scope>NUCLEOTIDE SEQUENCE [LARGE SCALE GENOMIC DNA]</scope>
    <source>
        <strain evidence="2 3">Stock d4-2</strain>
    </source>
</reference>
<proteinExistence type="predicted"/>
<dbReference type="InParanoid" id="A0CG86"/>
<dbReference type="HOGENOM" id="CLU_1725844_0_0_1"/>
<organism evidence="2 3">
    <name type="scientific">Paramecium tetraurelia</name>
    <dbReference type="NCBI Taxonomy" id="5888"/>
    <lineage>
        <taxon>Eukaryota</taxon>
        <taxon>Sar</taxon>
        <taxon>Alveolata</taxon>
        <taxon>Ciliophora</taxon>
        <taxon>Intramacronucleata</taxon>
        <taxon>Oligohymenophorea</taxon>
        <taxon>Peniculida</taxon>
        <taxon>Parameciidae</taxon>
        <taxon>Paramecium</taxon>
    </lineage>
</organism>
<dbReference type="AlphaFoldDB" id="A0CG86"/>
<dbReference type="RefSeq" id="XP_001437200.1">
    <property type="nucleotide sequence ID" value="XM_001437163.1"/>
</dbReference>
<sequence>MQLQDQNRDLLRQVANLENDLQKNEEELRQLRRNNKNSQNFDKNAQQMILKDREILHLQSVVERLEGMNKQLQQECDRLAAKIQLTSHENTLLSRTNREISQMGKLLIEGQQIKEMLEKKKYEKPLTFTNNKAPQVIQQLQLHSRRPSVKKS</sequence>
<dbReference type="EMBL" id="CT868073">
    <property type="protein sequence ID" value="CAK69803.1"/>
    <property type="molecule type" value="Genomic_DNA"/>
</dbReference>
<evidence type="ECO:0000256" key="1">
    <source>
        <dbReference type="SAM" id="Coils"/>
    </source>
</evidence>
<accession>A0CG86</accession>